<organism evidence="1 2">
    <name type="scientific">Phytophthora cactorum</name>
    <dbReference type="NCBI Taxonomy" id="29920"/>
    <lineage>
        <taxon>Eukaryota</taxon>
        <taxon>Sar</taxon>
        <taxon>Stramenopiles</taxon>
        <taxon>Oomycota</taxon>
        <taxon>Peronosporomycetes</taxon>
        <taxon>Peronosporales</taxon>
        <taxon>Peronosporaceae</taxon>
        <taxon>Phytophthora</taxon>
    </lineage>
</organism>
<dbReference type="EMBL" id="RCMK01000298">
    <property type="protein sequence ID" value="KAG2937904.1"/>
    <property type="molecule type" value="Genomic_DNA"/>
</dbReference>
<comment type="caution">
    <text evidence="1">The sequence shown here is derived from an EMBL/GenBank/DDBJ whole genome shotgun (WGS) entry which is preliminary data.</text>
</comment>
<protein>
    <submittedName>
        <fullName evidence="1">Uncharacterized protein</fullName>
    </submittedName>
</protein>
<reference evidence="1" key="1">
    <citation type="submission" date="2018-10" db="EMBL/GenBank/DDBJ databases">
        <title>Effector identification in a new, highly contiguous assembly of the strawberry crown rot pathogen Phytophthora cactorum.</title>
        <authorList>
            <person name="Armitage A.D."/>
            <person name="Nellist C.F."/>
            <person name="Bates H."/>
            <person name="Vickerstaff R.J."/>
            <person name="Harrison R.J."/>
        </authorList>
    </citation>
    <scope>NUCLEOTIDE SEQUENCE</scope>
    <source>
        <strain evidence="1">4040</strain>
    </source>
</reference>
<evidence type="ECO:0000313" key="2">
    <source>
        <dbReference type="Proteomes" id="UP000736787"/>
    </source>
</evidence>
<gene>
    <name evidence="1" type="ORF">PC117_g11505</name>
</gene>
<dbReference type="Proteomes" id="UP000736787">
    <property type="component" value="Unassembled WGS sequence"/>
</dbReference>
<evidence type="ECO:0000313" key="1">
    <source>
        <dbReference type="EMBL" id="KAG2937904.1"/>
    </source>
</evidence>
<dbReference type="PANTHER" id="PTHR47169">
    <property type="entry name" value="OS01G0541250 PROTEIN"/>
    <property type="match status" value="1"/>
</dbReference>
<proteinExistence type="predicted"/>
<dbReference type="AlphaFoldDB" id="A0A8T1D911"/>
<sequence length="79" mass="8957">MFLTAVARPRCDLATGIQFDGKLGIWPFVEQRAAIRDSERRPAGTIETKSINVTKWFCAAVEEYGRRVELVFQLLNSPD</sequence>
<name>A0A8T1D911_9STRA</name>
<dbReference type="PANTHER" id="PTHR47169:SF2">
    <property type="entry name" value="OS01G0541250 PROTEIN"/>
    <property type="match status" value="1"/>
</dbReference>
<accession>A0A8T1D911</accession>